<evidence type="ECO:0000256" key="5">
    <source>
        <dbReference type="SAM" id="SignalP"/>
    </source>
</evidence>
<dbReference type="GO" id="GO:0004650">
    <property type="term" value="F:polygalacturonase activity"/>
    <property type="evidence" value="ECO:0007669"/>
    <property type="project" value="InterPro"/>
</dbReference>
<dbReference type="Gene3D" id="2.160.20.10">
    <property type="entry name" value="Single-stranded right-handed beta-helix, Pectin lyase-like"/>
    <property type="match status" value="1"/>
</dbReference>
<dbReference type="Proteomes" id="UP001206014">
    <property type="component" value="Unassembled WGS sequence"/>
</dbReference>
<dbReference type="PANTHER" id="PTHR31339">
    <property type="entry name" value="PECTIN LYASE-RELATED"/>
    <property type="match status" value="1"/>
</dbReference>
<gene>
    <name evidence="6" type="ORF">NND11_01965</name>
</gene>
<evidence type="ECO:0000256" key="1">
    <source>
        <dbReference type="ARBA" id="ARBA00008834"/>
    </source>
</evidence>
<dbReference type="InterPro" id="IPR011050">
    <property type="entry name" value="Pectin_lyase_fold/virulence"/>
</dbReference>
<dbReference type="SUPFAM" id="SSF51126">
    <property type="entry name" value="Pectin lyase-like"/>
    <property type="match status" value="1"/>
</dbReference>
<feature type="chain" id="PRO_5043823411" evidence="5">
    <location>
        <begin position="24"/>
        <end position="477"/>
    </location>
</feature>
<dbReference type="RefSeq" id="WP_234564438.1">
    <property type="nucleotide sequence ID" value="NZ_JAJTTD010000012.1"/>
</dbReference>
<dbReference type="AlphaFoldDB" id="A0AAW5HY09"/>
<evidence type="ECO:0000313" key="6">
    <source>
        <dbReference type="EMBL" id="MCP9500328.1"/>
    </source>
</evidence>
<reference evidence="6" key="1">
    <citation type="submission" date="2022-07" db="EMBL/GenBank/DDBJ databases">
        <title>Prevotella copri.</title>
        <authorList>
            <person name="Yang C."/>
        </authorList>
    </citation>
    <scope>NUCLEOTIDE SEQUENCE</scope>
    <source>
        <strain evidence="6">HF88</strain>
    </source>
</reference>
<accession>A0AAW5HY09</accession>
<evidence type="ECO:0000256" key="2">
    <source>
        <dbReference type="ARBA" id="ARBA00022801"/>
    </source>
</evidence>
<dbReference type="InterPro" id="IPR051801">
    <property type="entry name" value="GH28_Enzymes"/>
</dbReference>
<dbReference type="InterPro" id="IPR000743">
    <property type="entry name" value="Glyco_hydro_28"/>
</dbReference>
<sequence length="477" mass="52412">MNTKTILMAMTCLCTFNSLQGNAQVAGGNTLVATAIEQRRVTLRDSILNHISGAKIAAKSLQIKNFGAKNDGKTDCRAAFAKAIKKASAMKGAKIVVPAGTYYIKGPIVLASNICLELQKGATLKFAPEEKYYPIVNTSWEGTFLYNYSPLIYAYGCKNVSIIGEGTIDGNAMTTFAKWKPNQKKAQQLSRKMNHEEVPVSERKFGDGYWLRPQLVQLYNCQGITLEGVKITNSPFWCIHLLKSENIICRNLRYDAKLINNDGLDPECSRNILIEGIAFNNGDDNVAIKSGRDNDGWNAKMPSENIIIRNCHFKGLHAVVIGSEMSSGVRNVIVENCDYAGYCKRGIFIKTNPDRGGFVENVFVKNCTFGDVEDLFYVTSRYAGEGQTNHHFSTVKNIFVDGLKCNNVSAAALVLQGTEAKPVTHVSFDNIEVKNAKTGISFENVMGVNMGECSIGGKVGTPTQVTSKDKVFERNNK</sequence>
<organism evidence="6 7">
    <name type="scientific">Segatella copri</name>
    <dbReference type="NCBI Taxonomy" id="165179"/>
    <lineage>
        <taxon>Bacteria</taxon>
        <taxon>Pseudomonadati</taxon>
        <taxon>Bacteroidota</taxon>
        <taxon>Bacteroidia</taxon>
        <taxon>Bacteroidales</taxon>
        <taxon>Prevotellaceae</taxon>
        <taxon>Segatella</taxon>
    </lineage>
</organism>
<keyword evidence="3 4" id="KW-0326">Glycosidase</keyword>
<keyword evidence="5" id="KW-0732">Signal</keyword>
<dbReference type="SMART" id="SM00710">
    <property type="entry name" value="PbH1"/>
    <property type="match status" value="5"/>
</dbReference>
<feature type="signal peptide" evidence="5">
    <location>
        <begin position="1"/>
        <end position="23"/>
    </location>
</feature>
<evidence type="ECO:0000313" key="7">
    <source>
        <dbReference type="Proteomes" id="UP001206014"/>
    </source>
</evidence>
<dbReference type="Pfam" id="PF00295">
    <property type="entry name" value="Glyco_hydro_28"/>
    <property type="match status" value="1"/>
</dbReference>
<evidence type="ECO:0000256" key="4">
    <source>
        <dbReference type="RuleBase" id="RU361169"/>
    </source>
</evidence>
<name>A0AAW5HY09_9BACT</name>
<dbReference type="PANTHER" id="PTHR31339:SF9">
    <property type="entry name" value="PLASMIN AND FIBRONECTIN-BINDING PROTEIN A"/>
    <property type="match status" value="1"/>
</dbReference>
<dbReference type="InterPro" id="IPR006626">
    <property type="entry name" value="PbH1"/>
</dbReference>
<dbReference type="GO" id="GO:0005975">
    <property type="term" value="P:carbohydrate metabolic process"/>
    <property type="evidence" value="ECO:0007669"/>
    <property type="project" value="InterPro"/>
</dbReference>
<proteinExistence type="inferred from homology"/>
<protein>
    <submittedName>
        <fullName evidence="6">Glycoside hydrolase family 28 protein</fullName>
    </submittedName>
</protein>
<dbReference type="EMBL" id="JANDXR010000001">
    <property type="protein sequence ID" value="MCP9500328.1"/>
    <property type="molecule type" value="Genomic_DNA"/>
</dbReference>
<dbReference type="InterPro" id="IPR012334">
    <property type="entry name" value="Pectin_lyas_fold"/>
</dbReference>
<comment type="caution">
    <text evidence="6">The sequence shown here is derived from an EMBL/GenBank/DDBJ whole genome shotgun (WGS) entry which is preliminary data.</text>
</comment>
<evidence type="ECO:0000256" key="3">
    <source>
        <dbReference type="ARBA" id="ARBA00023295"/>
    </source>
</evidence>
<comment type="similarity">
    <text evidence="1 4">Belongs to the glycosyl hydrolase 28 family.</text>
</comment>
<keyword evidence="2 4" id="KW-0378">Hydrolase</keyword>